<dbReference type="InterPro" id="IPR042001">
    <property type="entry name" value="Sortase_F"/>
</dbReference>
<dbReference type="SUPFAM" id="SSF63817">
    <property type="entry name" value="Sortase"/>
    <property type="match status" value="1"/>
</dbReference>
<accession>A0A2T0GVE3</accession>
<evidence type="ECO:0000256" key="3">
    <source>
        <dbReference type="SAM" id="Phobius"/>
    </source>
</evidence>
<sequence>MTHRPRRVARNGHGGRHRRLTAWVTATVLGLAGLIGIITGVAFDTDPQPPVGPSGNTAAPLAGTDHPSISTPEINERSNSTLPPARPRAVRIPSIGVEAPVVPLGLNADHTVEVPEDFSRTGWYRHGPTPGEIGSAVILGHVDSHHGPAVFYRLHELRSGDAVRVTRVDGTTATFRVDAVRQYPKNRFPTNRVYGATDHAALRLITCGGDFNTTTRDYESNIIVYAHLSTSNTTG</sequence>
<evidence type="ECO:0000313" key="5">
    <source>
        <dbReference type="Proteomes" id="UP000239352"/>
    </source>
</evidence>
<dbReference type="CDD" id="cd05829">
    <property type="entry name" value="Sortase_F"/>
    <property type="match status" value="1"/>
</dbReference>
<dbReference type="Gene3D" id="2.40.260.10">
    <property type="entry name" value="Sortase"/>
    <property type="match status" value="1"/>
</dbReference>
<keyword evidence="1" id="KW-0378">Hydrolase</keyword>
<evidence type="ECO:0000256" key="2">
    <source>
        <dbReference type="SAM" id="MobiDB-lite"/>
    </source>
</evidence>
<dbReference type="GO" id="GO:0016787">
    <property type="term" value="F:hydrolase activity"/>
    <property type="evidence" value="ECO:0007669"/>
    <property type="project" value="UniProtKB-KW"/>
</dbReference>
<dbReference type="InterPro" id="IPR005754">
    <property type="entry name" value="Sortase"/>
</dbReference>
<keyword evidence="3" id="KW-0472">Membrane</keyword>
<organism evidence="4 5">
    <name type="scientific">Actinopolyspora mortivallis</name>
    <dbReference type="NCBI Taxonomy" id="33906"/>
    <lineage>
        <taxon>Bacteria</taxon>
        <taxon>Bacillati</taxon>
        <taxon>Actinomycetota</taxon>
        <taxon>Actinomycetes</taxon>
        <taxon>Actinopolysporales</taxon>
        <taxon>Actinopolysporaceae</taxon>
        <taxon>Actinopolyspora</taxon>
    </lineage>
</organism>
<feature type="compositionally biased region" description="Polar residues" evidence="2">
    <location>
        <begin position="67"/>
        <end position="82"/>
    </location>
</feature>
<keyword evidence="5" id="KW-1185">Reference proteome</keyword>
<dbReference type="InParanoid" id="A0A2T0GVE3"/>
<reference evidence="4 5" key="1">
    <citation type="submission" date="2018-03" db="EMBL/GenBank/DDBJ databases">
        <title>Actinopolyspora mortivallis from Sahara, screening for active biomolecules.</title>
        <authorList>
            <person name="Selama O."/>
            <person name="Wellington E.M.H."/>
            <person name="Hacene H."/>
        </authorList>
    </citation>
    <scope>NUCLEOTIDE SEQUENCE [LARGE SCALE GENOMIC DNA]</scope>
    <source>
        <strain evidence="4 5">M5A</strain>
    </source>
</reference>
<dbReference type="AlphaFoldDB" id="A0A2T0GVE3"/>
<keyword evidence="3" id="KW-1133">Transmembrane helix</keyword>
<gene>
    <name evidence="4" type="ORF">CEP50_12290</name>
</gene>
<proteinExistence type="predicted"/>
<feature type="region of interest" description="Disordered" evidence="2">
    <location>
        <begin position="48"/>
        <end position="87"/>
    </location>
</feature>
<feature type="transmembrane region" description="Helical" evidence="3">
    <location>
        <begin position="20"/>
        <end position="43"/>
    </location>
</feature>
<dbReference type="EMBL" id="PVSR01000020">
    <property type="protein sequence ID" value="PRW63072.1"/>
    <property type="molecule type" value="Genomic_DNA"/>
</dbReference>
<protein>
    <submittedName>
        <fullName evidence="4">Class F sortase</fullName>
    </submittedName>
</protein>
<evidence type="ECO:0000313" key="4">
    <source>
        <dbReference type="EMBL" id="PRW63072.1"/>
    </source>
</evidence>
<evidence type="ECO:0000256" key="1">
    <source>
        <dbReference type="ARBA" id="ARBA00022801"/>
    </source>
</evidence>
<comment type="caution">
    <text evidence="4">The sequence shown here is derived from an EMBL/GenBank/DDBJ whole genome shotgun (WGS) entry which is preliminary data.</text>
</comment>
<dbReference type="Pfam" id="PF04203">
    <property type="entry name" value="Sortase"/>
    <property type="match status" value="1"/>
</dbReference>
<dbReference type="NCBIfam" id="NF033748">
    <property type="entry name" value="class_F_sortase"/>
    <property type="match status" value="1"/>
</dbReference>
<dbReference type="Proteomes" id="UP000239352">
    <property type="component" value="Unassembled WGS sequence"/>
</dbReference>
<name>A0A2T0GVE3_ACTMO</name>
<keyword evidence="3" id="KW-0812">Transmembrane</keyword>
<dbReference type="InterPro" id="IPR023365">
    <property type="entry name" value="Sortase_dom-sf"/>
</dbReference>